<protein>
    <submittedName>
        <fullName evidence="2">Uncharacterized protein</fullName>
    </submittedName>
</protein>
<feature type="region of interest" description="Disordered" evidence="1">
    <location>
        <begin position="1"/>
        <end position="65"/>
    </location>
</feature>
<evidence type="ECO:0000313" key="2">
    <source>
        <dbReference type="EnsemblPlants" id="Bo5g088420.1"/>
    </source>
</evidence>
<reference evidence="2 3" key="1">
    <citation type="journal article" date="2014" name="Genome Biol.">
        <title>Transcriptome and methylome profiling reveals relics of genome dominance in the mesopolyploid Brassica oleracea.</title>
        <authorList>
            <person name="Parkin I.A."/>
            <person name="Koh C."/>
            <person name="Tang H."/>
            <person name="Robinson S.J."/>
            <person name="Kagale S."/>
            <person name="Clarke W.E."/>
            <person name="Town C.D."/>
            <person name="Nixon J."/>
            <person name="Krishnakumar V."/>
            <person name="Bidwell S.L."/>
            <person name="Denoeud F."/>
            <person name="Belcram H."/>
            <person name="Links M.G."/>
            <person name="Just J."/>
            <person name="Clarke C."/>
            <person name="Bender T."/>
            <person name="Huebert T."/>
            <person name="Mason A.S."/>
            <person name="Pires J.C."/>
            <person name="Barker G."/>
            <person name="Moore J."/>
            <person name="Walley P.G."/>
            <person name="Manoli S."/>
            <person name="Batley J."/>
            <person name="Edwards D."/>
            <person name="Nelson M.N."/>
            <person name="Wang X."/>
            <person name="Paterson A.H."/>
            <person name="King G."/>
            <person name="Bancroft I."/>
            <person name="Chalhoub B."/>
            <person name="Sharpe A.G."/>
        </authorList>
    </citation>
    <scope>NUCLEOTIDE SEQUENCE</scope>
    <source>
        <strain evidence="2 3">cv. TO1000</strain>
    </source>
</reference>
<feature type="region of interest" description="Disordered" evidence="1">
    <location>
        <begin position="406"/>
        <end position="437"/>
    </location>
</feature>
<dbReference type="OMA" id="LECPHRR"/>
<evidence type="ECO:0000313" key="3">
    <source>
        <dbReference type="Proteomes" id="UP000032141"/>
    </source>
</evidence>
<accession>A0A0D3CGS3</accession>
<sequence length="454" mass="50368">MEPTLGKFNMDKFDGLFGPTRRTGELDGAFDPTRLSVSRTNQIFKEKGSTKSRRDRSVPDCSSLQHDDAAPKVEFAEHSVNPEEAEAYWAARGELKPPRCGTWAPPLFRADPVEGCPSKSCPNGLAAVRIFCRVPESVEFRLPEAGEVDGSPPEGYFTCYEAYLMQCHLWFPIPGIAVQLFDRYKLPISQVNPFGLQHIVGILVLSYEMVTNPLPLTPDGLRTVRYLLLSGSSFWALFTPKRVRRAVALHLFWFRPDLPVEEGAESSMDGFVLYVAPAKRERSRPRKGKHVIVDDDVAVGQGYPTDNILKQVGAAVTRLTSTSCLTLIDLAGVYQGVEDGQRELSQGLLMINRALNVSNQEACMAQFKAEMADKEIAGLKDELECPHRRERGSAVTEIHRAYRRGKREMAEASVSPGTVESETGVPDETGQVNQPTVPLDFTNYSMGGIDDWVL</sequence>
<keyword evidence="3" id="KW-1185">Reference proteome</keyword>
<name>A0A0D3CGS3_BRAOL</name>
<dbReference type="Gramene" id="Bo5g088420.1">
    <property type="protein sequence ID" value="Bo5g088420.1"/>
    <property type="gene ID" value="Bo5g088420"/>
</dbReference>
<dbReference type="EnsemblPlants" id="Bo5g088420.1">
    <property type="protein sequence ID" value="Bo5g088420.1"/>
    <property type="gene ID" value="Bo5g088420"/>
</dbReference>
<reference evidence="2" key="2">
    <citation type="submission" date="2015-03" db="UniProtKB">
        <authorList>
            <consortium name="EnsemblPlants"/>
        </authorList>
    </citation>
    <scope>IDENTIFICATION</scope>
</reference>
<dbReference type="Proteomes" id="UP000032141">
    <property type="component" value="Chromosome C5"/>
</dbReference>
<proteinExistence type="predicted"/>
<organism evidence="2 3">
    <name type="scientific">Brassica oleracea var. oleracea</name>
    <dbReference type="NCBI Taxonomy" id="109376"/>
    <lineage>
        <taxon>Eukaryota</taxon>
        <taxon>Viridiplantae</taxon>
        <taxon>Streptophyta</taxon>
        <taxon>Embryophyta</taxon>
        <taxon>Tracheophyta</taxon>
        <taxon>Spermatophyta</taxon>
        <taxon>Magnoliopsida</taxon>
        <taxon>eudicotyledons</taxon>
        <taxon>Gunneridae</taxon>
        <taxon>Pentapetalae</taxon>
        <taxon>rosids</taxon>
        <taxon>malvids</taxon>
        <taxon>Brassicales</taxon>
        <taxon>Brassicaceae</taxon>
        <taxon>Brassiceae</taxon>
        <taxon>Brassica</taxon>
    </lineage>
</organism>
<evidence type="ECO:0000256" key="1">
    <source>
        <dbReference type="SAM" id="MobiDB-lite"/>
    </source>
</evidence>
<dbReference type="AlphaFoldDB" id="A0A0D3CGS3"/>
<dbReference type="HOGENOM" id="CLU_019862_0_1_1"/>